<proteinExistence type="predicted"/>
<comment type="caution">
    <text evidence="1">The sequence shown here is derived from an EMBL/GenBank/DDBJ whole genome shotgun (WGS) entry which is preliminary data.</text>
</comment>
<gene>
    <name evidence="1" type="ORF">BDA96_02G055300</name>
</gene>
<dbReference type="EMBL" id="CM027681">
    <property type="protein sequence ID" value="KAG0541891.1"/>
    <property type="molecule type" value="Genomic_DNA"/>
</dbReference>
<dbReference type="Proteomes" id="UP000807115">
    <property type="component" value="Chromosome 2"/>
</dbReference>
<reference evidence="1" key="2">
    <citation type="submission" date="2020-10" db="EMBL/GenBank/DDBJ databases">
        <authorList>
            <person name="Cooper E.A."/>
            <person name="Brenton Z.W."/>
            <person name="Flinn B.S."/>
            <person name="Jenkins J."/>
            <person name="Shu S."/>
            <person name="Flowers D."/>
            <person name="Luo F."/>
            <person name="Wang Y."/>
            <person name="Xia P."/>
            <person name="Barry K."/>
            <person name="Daum C."/>
            <person name="Lipzen A."/>
            <person name="Yoshinaga Y."/>
            <person name="Schmutz J."/>
            <person name="Saski C."/>
            <person name="Vermerris W."/>
            <person name="Kresovich S."/>
        </authorList>
    </citation>
    <scope>NUCLEOTIDE SEQUENCE</scope>
</reference>
<name>A0A921RKI4_SORBI</name>
<organism evidence="1 2">
    <name type="scientific">Sorghum bicolor</name>
    <name type="common">Sorghum</name>
    <name type="synonym">Sorghum vulgare</name>
    <dbReference type="NCBI Taxonomy" id="4558"/>
    <lineage>
        <taxon>Eukaryota</taxon>
        <taxon>Viridiplantae</taxon>
        <taxon>Streptophyta</taxon>
        <taxon>Embryophyta</taxon>
        <taxon>Tracheophyta</taxon>
        <taxon>Spermatophyta</taxon>
        <taxon>Magnoliopsida</taxon>
        <taxon>Liliopsida</taxon>
        <taxon>Poales</taxon>
        <taxon>Poaceae</taxon>
        <taxon>PACMAD clade</taxon>
        <taxon>Panicoideae</taxon>
        <taxon>Andropogonodae</taxon>
        <taxon>Andropogoneae</taxon>
        <taxon>Sorghinae</taxon>
        <taxon>Sorghum</taxon>
    </lineage>
</organism>
<evidence type="ECO:0000313" key="1">
    <source>
        <dbReference type="EMBL" id="KAG0541891.1"/>
    </source>
</evidence>
<reference evidence="1" key="1">
    <citation type="journal article" date="2019" name="BMC Genomics">
        <title>A new reference genome for Sorghum bicolor reveals high levels of sequence similarity between sweet and grain genotypes: implications for the genetics of sugar metabolism.</title>
        <authorList>
            <person name="Cooper E.A."/>
            <person name="Brenton Z.W."/>
            <person name="Flinn B.S."/>
            <person name="Jenkins J."/>
            <person name="Shu S."/>
            <person name="Flowers D."/>
            <person name="Luo F."/>
            <person name="Wang Y."/>
            <person name="Xia P."/>
            <person name="Barry K."/>
            <person name="Daum C."/>
            <person name="Lipzen A."/>
            <person name="Yoshinaga Y."/>
            <person name="Schmutz J."/>
            <person name="Saski C."/>
            <person name="Vermerris W."/>
            <person name="Kresovich S."/>
        </authorList>
    </citation>
    <scope>NUCLEOTIDE SEQUENCE</scope>
</reference>
<dbReference type="AlphaFoldDB" id="A0A921RKI4"/>
<evidence type="ECO:0000313" key="2">
    <source>
        <dbReference type="Proteomes" id="UP000807115"/>
    </source>
</evidence>
<protein>
    <submittedName>
        <fullName evidence="1">Uncharacterized protein</fullName>
    </submittedName>
</protein>
<sequence>MLVFENNWEDVNKMPNSLLLAFNKRSWIPVMKILSRFCIISTADAILNHIISAAEAEFFDIAAGEGLGAVQAMGKQHSGLP</sequence>
<accession>A0A921RKI4</accession>